<geneLocation type="plasmid" evidence="2 3">
    <name>unnamed01</name>
</geneLocation>
<name>A0ABZ0X142_9GAMM</name>
<keyword evidence="2" id="KW-0614">Plasmid</keyword>
<organism evidence="2 3">
    <name type="scientific">Moraxella canis</name>
    <dbReference type="NCBI Taxonomy" id="90239"/>
    <lineage>
        <taxon>Bacteria</taxon>
        <taxon>Pseudomonadati</taxon>
        <taxon>Pseudomonadota</taxon>
        <taxon>Gammaproteobacteria</taxon>
        <taxon>Moraxellales</taxon>
        <taxon>Moraxellaceae</taxon>
        <taxon>Moraxella</taxon>
    </lineage>
</organism>
<evidence type="ECO:0000313" key="2">
    <source>
        <dbReference type="EMBL" id="WQE05017.1"/>
    </source>
</evidence>
<keyword evidence="3" id="KW-1185">Reference proteome</keyword>
<evidence type="ECO:0000313" key="3">
    <source>
        <dbReference type="Proteomes" id="UP001324384"/>
    </source>
</evidence>
<proteinExistence type="predicted"/>
<dbReference type="RefSeq" id="WP_114801214.1">
    <property type="nucleotide sequence ID" value="NZ_CP139962.1"/>
</dbReference>
<sequence>MKIEAKIKLAEELKNKLENIKKMKAELKLLTDEIIKQKKFELNSKIIEEISKNKSDQNKIDRLIKMSDNFSNTIYKDYEKCISDFDKIIQEMEEMNKSPIHNNNAYNFHNH</sequence>
<dbReference type="EMBL" id="CP139962">
    <property type="protein sequence ID" value="WQE05017.1"/>
    <property type="molecule type" value="Genomic_DNA"/>
</dbReference>
<protein>
    <submittedName>
        <fullName evidence="2">Uncharacterized protein</fullName>
    </submittedName>
</protein>
<evidence type="ECO:0000256" key="1">
    <source>
        <dbReference type="SAM" id="Coils"/>
    </source>
</evidence>
<dbReference type="Proteomes" id="UP001324384">
    <property type="component" value="Plasmid unnamed01"/>
</dbReference>
<feature type="coiled-coil region" evidence="1">
    <location>
        <begin position="3"/>
        <end position="33"/>
    </location>
</feature>
<keyword evidence="1" id="KW-0175">Coiled coil</keyword>
<accession>A0ABZ0X142</accession>
<reference evidence="2 3" key="1">
    <citation type="submission" date="2023-12" db="EMBL/GenBank/DDBJ databases">
        <title>Genome sequencing and assembly of bacterial species from a model synthetic community.</title>
        <authorList>
            <person name="Hogle S.L."/>
        </authorList>
    </citation>
    <scope>NUCLEOTIDE SEQUENCE [LARGE SCALE GENOMIC DNA]</scope>
    <source>
        <strain evidence="2 3">HAMBI_2792</strain>
        <plasmid evidence="2 3">unnamed01</plasmid>
    </source>
</reference>
<gene>
    <name evidence="2" type="ORF">U0021_09900</name>
</gene>